<dbReference type="EMBL" id="BSFP01000117">
    <property type="protein sequence ID" value="GLL07907.1"/>
    <property type="molecule type" value="Genomic_DNA"/>
</dbReference>
<keyword evidence="4" id="KW-1185">Reference proteome</keyword>
<feature type="region of interest" description="Disordered" evidence="1">
    <location>
        <begin position="1"/>
        <end position="38"/>
    </location>
</feature>
<evidence type="ECO:0000256" key="2">
    <source>
        <dbReference type="SAM" id="Phobius"/>
    </source>
</evidence>
<protein>
    <submittedName>
        <fullName evidence="3">Uncharacterized protein</fullName>
    </submittedName>
</protein>
<gene>
    <name evidence="3" type="ORF">GCM10017581_096660</name>
</gene>
<keyword evidence="2" id="KW-1133">Transmembrane helix</keyword>
<accession>A0A9W6KTP5</accession>
<name>A0A9W6KTP5_9ACTN</name>
<reference evidence="3" key="1">
    <citation type="journal article" date="2014" name="Int. J. Syst. Evol. Microbiol.">
        <title>Complete genome sequence of Corynebacterium casei LMG S-19264T (=DSM 44701T), isolated from a smear-ripened cheese.</title>
        <authorList>
            <consortium name="US DOE Joint Genome Institute (JGI-PGF)"/>
            <person name="Walter F."/>
            <person name="Albersmeier A."/>
            <person name="Kalinowski J."/>
            <person name="Ruckert C."/>
        </authorList>
    </citation>
    <scope>NUCLEOTIDE SEQUENCE</scope>
    <source>
        <strain evidence="3">VKM Ac-1321</strain>
    </source>
</reference>
<reference evidence="3" key="2">
    <citation type="submission" date="2023-01" db="EMBL/GenBank/DDBJ databases">
        <authorList>
            <person name="Sun Q."/>
            <person name="Evtushenko L."/>
        </authorList>
    </citation>
    <scope>NUCLEOTIDE SEQUENCE</scope>
    <source>
        <strain evidence="3">VKM Ac-1321</strain>
    </source>
</reference>
<dbReference type="AlphaFoldDB" id="A0A9W6KTP5"/>
<comment type="caution">
    <text evidence="3">The sequence shown here is derived from an EMBL/GenBank/DDBJ whole genome shotgun (WGS) entry which is preliminary data.</text>
</comment>
<evidence type="ECO:0000313" key="4">
    <source>
        <dbReference type="Proteomes" id="UP001143480"/>
    </source>
</evidence>
<proteinExistence type="predicted"/>
<dbReference type="Proteomes" id="UP001143480">
    <property type="component" value="Unassembled WGS sequence"/>
</dbReference>
<organism evidence="3 4">
    <name type="scientific">Dactylosporangium matsuzakiense</name>
    <dbReference type="NCBI Taxonomy" id="53360"/>
    <lineage>
        <taxon>Bacteria</taxon>
        <taxon>Bacillati</taxon>
        <taxon>Actinomycetota</taxon>
        <taxon>Actinomycetes</taxon>
        <taxon>Micromonosporales</taxon>
        <taxon>Micromonosporaceae</taxon>
        <taxon>Dactylosporangium</taxon>
    </lineage>
</organism>
<sequence>MRDDRSAAPGVRRLNADPAGTRLPVGGDGGAPDSGAPPSTGLPAPVLLLYAIGITGLAFIAA</sequence>
<keyword evidence="2" id="KW-0812">Transmembrane</keyword>
<evidence type="ECO:0000313" key="3">
    <source>
        <dbReference type="EMBL" id="GLL07907.1"/>
    </source>
</evidence>
<feature type="transmembrane region" description="Helical" evidence="2">
    <location>
        <begin position="42"/>
        <end position="61"/>
    </location>
</feature>
<evidence type="ECO:0000256" key="1">
    <source>
        <dbReference type="SAM" id="MobiDB-lite"/>
    </source>
</evidence>
<keyword evidence="2" id="KW-0472">Membrane</keyword>